<comment type="caution">
    <text evidence="2">The sequence shown here is derived from an EMBL/GenBank/DDBJ whole genome shotgun (WGS) entry which is preliminary data.</text>
</comment>
<dbReference type="NCBIfam" id="TIGR04336">
    <property type="entry name" value="AmmeMemoSam_B"/>
    <property type="match status" value="1"/>
</dbReference>
<dbReference type="EMBL" id="MHCC01000008">
    <property type="protein sequence ID" value="OGY13851.1"/>
    <property type="molecule type" value="Genomic_DNA"/>
</dbReference>
<accession>A0A1G1VER0</accession>
<sequence length="227" mass="25622">MGGVVPHHLLQGFIISDFFKRASFQNPKTIILIGPNHKELGNCNVLTSEFGWDTSFGRLQPDEVIIKDLVKSGMACIDENVLEDEHSVAGLMPYIKYYTSQAKVVPLIISSIISKDDVEKFSKILSSLNNSSTVFVASVDFSHYLKAPEARKKDKETRVVLENFNYEKLYSLGNDHIDSPKSIGILFKIMQSLGKNKFEILNNTNSGDLLKDNFIPTTSYFEIVFYR</sequence>
<evidence type="ECO:0000313" key="3">
    <source>
        <dbReference type="Proteomes" id="UP000178659"/>
    </source>
</evidence>
<name>A0A1G1VER0_9BACT</name>
<dbReference type="Proteomes" id="UP000178659">
    <property type="component" value="Unassembled WGS sequence"/>
</dbReference>
<reference evidence="2 3" key="1">
    <citation type="journal article" date="2016" name="Nat. Commun.">
        <title>Thousands of microbial genomes shed light on interconnected biogeochemical processes in an aquifer system.</title>
        <authorList>
            <person name="Anantharaman K."/>
            <person name="Brown C.T."/>
            <person name="Hug L.A."/>
            <person name="Sharon I."/>
            <person name="Castelle C.J."/>
            <person name="Probst A.J."/>
            <person name="Thomas B.C."/>
            <person name="Singh A."/>
            <person name="Wilkins M.J."/>
            <person name="Karaoz U."/>
            <person name="Brodie E.L."/>
            <person name="Williams K.H."/>
            <person name="Hubbard S.S."/>
            <person name="Banfield J.F."/>
        </authorList>
    </citation>
    <scope>NUCLEOTIDE SEQUENCE [LARGE SCALE GENOMIC DNA]</scope>
</reference>
<protein>
    <submittedName>
        <fullName evidence="2">AmmeMemoRadiSam system protein B</fullName>
    </submittedName>
</protein>
<dbReference type="Pfam" id="PF01875">
    <property type="entry name" value="Memo"/>
    <property type="match status" value="1"/>
</dbReference>
<dbReference type="PANTHER" id="PTHR11060:SF0">
    <property type="entry name" value="PROTEIN MEMO1"/>
    <property type="match status" value="1"/>
</dbReference>
<dbReference type="InterPro" id="IPR002737">
    <property type="entry name" value="MEMO1_fam"/>
</dbReference>
<gene>
    <name evidence="2" type="ORF">A3A77_03585</name>
</gene>
<proteinExistence type="inferred from homology"/>
<dbReference type="Gene3D" id="3.40.830.10">
    <property type="entry name" value="LigB-like"/>
    <property type="match status" value="1"/>
</dbReference>
<dbReference type="CDD" id="cd07361">
    <property type="entry name" value="MEMO_like"/>
    <property type="match status" value="1"/>
</dbReference>
<evidence type="ECO:0000313" key="2">
    <source>
        <dbReference type="EMBL" id="OGY13851.1"/>
    </source>
</evidence>
<organism evidence="2 3">
    <name type="scientific">Candidatus Blackburnbacteria bacterium RIFCSPLOWO2_01_FULL_40_20</name>
    <dbReference type="NCBI Taxonomy" id="1797519"/>
    <lineage>
        <taxon>Bacteria</taxon>
        <taxon>Candidatus Blackburniibacteriota</taxon>
    </lineage>
</organism>
<dbReference type="PANTHER" id="PTHR11060">
    <property type="entry name" value="PROTEIN MEMO1"/>
    <property type="match status" value="1"/>
</dbReference>
<comment type="similarity">
    <text evidence="1">Belongs to the MEMO1 family.</text>
</comment>
<evidence type="ECO:0000256" key="1">
    <source>
        <dbReference type="ARBA" id="ARBA00006315"/>
    </source>
</evidence>
<dbReference type="AlphaFoldDB" id="A0A1G1VER0"/>